<dbReference type="SUPFAM" id="SSF57667">
    <property type="entry name" value="beta-beta-alpha zinc fingers"/>
    <property type="match status" value="1"/>
</dbReference>
<evidence type="ECO:0000256" key="3">
    <source>
        <dbReference type="ARBA" id="ARBA00022771"/>
    </source>
</evidence>
<keyword evidence="3 9" id="KW-0863">Zinc-finger</keyword>
<evidence type="ECO:0000256" key="2">
    <source>
        <dbReference type="ARBA" id="ARBA00022723"/>
    </source>
</evidence>
<dbReference type="GO" id="GO:0005634">
    <property type="term" value="C:nucleus"/>
    <property type="evidence" value="ECO:0007669"/>
    <property type="project" value="UniProtKB-SubCell"/>
</dbReference>
<dbReference type="Proteomes" id="UP000005207">
    <property type="component" value="Linkage group LG4"/>
</dbReference>
<evidence type="ECO:0000256" key="4">
    <source>
        <dbReference type="ARBA" id="ARBA00022833"/>
    </source>
</evidence>
<reference evidence="11" key="3">
    <citation type="submission" date="2025-09" db="UniProtKB">
        <authorList>
            <consortium name="Ensembl"/>
        </authorList>
    </citation>
    <scope>IDENTIFICATION</scope>
</reference>
<keyword evidence="2" id="KW-0479">Metal-binding</keyword>
<dbReference type="GO" id="GO:0008270">
    <property type="term" value="F:zinc ion binding"/>
    <property type="evidence" value="ECO:0007669"/>
    <property type="project" value="UniProtKB-KW"/>
</dbReference>
<name>A0A669ETM4_ORENI</name>
<dbReference type="GO" id="GO:0009791">
    <property type="term" value="P:post-embryonic development"/>
    <property type="evidence" value="ECO:0007669"/>
    <property type="project" value="UniProtKB-ARBA"/>
</dbReference>
<dbReference type="PANTHER" id="PTHR46481">
    <property type="entry name" value="ZINC FINGER BED DOMAIN-CONTAINING PROTEIN 4"/>
    <property type="match status" value="1"/>
</dbReference>
<dbReference type="Pfam" id="PF02892">
    <property type="entry name" value="zf-BED"/>
    <property type="match status" value="1"/>
</dbReference>
<reference evidence="11" key="2">
    <citation type="submission" date="2025-08" db="UniProtKB">
        <authorList>
            <consortium name="Ensembl"/>
        </authorList>
    </citation>
    <scope>IDENTIFICATION</scope>
</reference>
<keyword evidence="7" id="KW-0804">Transcription</keyword>
<dbReference type="SMART" id="SM00614">
    <property type="entry name" value="ZnF_BED"/>
    <property type="match status" value="1"/>
</dbReference>
<keyword evidence="8" id="KW-0539">Nucleus</keyword>
<evidence type="ECO:0000256" key="6">
    <source>
        <dbReference type="ARBA" id="ARBA00023125"/>
    </source>
</evidence>
<comment type="subcellular location">
    <subcellularLocation>
        <location evidence="1">Nucleus</location>
    </subcellularLocation>
</comment>
<dbReference type="InterPro" id="IPR036236">
    <property type="entry name" value="Znf_C2H2_sf"/>
</dbReference>
<evidence type="ECO:0000256" key="9">
    <source>
        <dbReference type="PROSITE-ProRule" id="PRU00027"/>
    </source>
</evidence>
<evidence type="ECO:0000256" key="8">
    <source>
        <dbReference type="ARBA" id="ARBA00023242"/>
    </source>
</evidence>
<dbReference type="Pfam" id="PF05699">
    <property type="entry name" value="Dimer_Tnp_hAT"/>
    <property type="match status" value="1"/>
</dbReference>
<keyword evidence="12" id="KW-1185">Reference proteome</keyword>
<dbReference type="OMA" id="DQDPLLW"/>
<dbReference type="GO" id="GO:0046983">
    <property type="term" value="F:protein dimerization activity"/>
    <property type="evidence" value="ECO:0007669"/>
    <property type="project" value="InterPro"/>
</dbReference>
<protein>
    <recommendedName>
        <fullName evidence="10">BED-type domain-containing protein</fullName>
    </recommendedName>
</protein>
<evidence type="ECO:0000256" key="5">
    <source>
        <dbReference type="ARBA" id="ARBA00023015"/>
    </source>
</evidence>
<dbReference type="GeneTree" id="ENSGT00940000158431"/>
<evidence type="ECO:0000313" key="11">
    <source>
        <dbReference type="Ensembl" id="ENSONIP00000076344.1"/>
    </source>
</evidence>
<dbReference type="Ensembl" id="ENSONIT00000086857.1">
    <property type="protein sequence ID" value="ENSONIP00000076344.1"/>
    <property type="gene ID" value="ENSONIG00000040057.1"/>
</dbReference>
<dbReference type="PROSITE" id="PS50808">
    <property type="entry name" value="ZF_BED"/>
    <property type="match status" value="1"/>
</dbReference>
<dbReference type="InterPro" id="IPR012337">
    <property type="entry name" value="RNaseH-like_sf"/>
</dbReference>
<evidence type="ECO:0000259" key="10">
    <source>
        <dbReference type="PROSITE" id="PS50808"/>
    </source>
</evidence>
<accession>A0A669ETM4</accession>
<evidence type="ECO:0000256" key="7">
    <source>
        <dbReference type="ARBA" id="ARBA00023163"/>
    </source>
</evidence>
<keyword evidence="4" id="KW-0862">Zinc</keyword>
<evidence type="ECO:0000313" key="12">
    <source>
        <dbReference type="Proteomes" id="UP000005207"/>
    </source>
</evidence>
<dbReference type="InterPro" id="IPR052035">
    <property type="entry name" value="ZnF_BED_domain_contain"/>
</dbReference>
<proteinExistence type="predicted"/>
<dbReference type="InterPro" id="IPR008906">
    <property type="entry name" value="HATC_C_dom"/>
</dbReference>
<dbReference type="SUPFAM" id="SSF140996">
    <property type="entry name" value="Hermes dimerisation domain"/>
    <property type="match status" value="1"/>
</dbReference>
<dbReference type="AlphaFoldDB" id="A0A669ETM4"/>
<dbReference type="PANTHER" id="PTHR46481:SF10">
    <property type="entry name" value="ZINC FINGER BED DOMAIN-CONTAINING PROTEIN 39"/>
    <property type="match status" value="1"/>
</dbReference>
<feature type="domain" description="BED-type" evidence="10">
    <location>
        <begin position="9"/>
        <end position="60"/>
    </location>
</feature>
<dbReference type="GO" id="GO:0003677">
    <property type="term" value="F:DNA binding"/>
    <property type="evidence" value="ECO:0007669"/>
    <property type="project" value="UniProtKB-KW"/>
</dbReference>
<keyword evidence="6" id="KW-0238">DNA-binding</keyword>
<dbReference type="SUPFAM" id="SSF53098">
    <property type="entry name" value="Ribonuclease H-like"/>
    <property type="match status" value="1"/>
</dbReference>
<evidence type="ECO:0000256" key="1">
    <source>
        <dbReference type="ARBA" id="ARBA00004123"/>
    </source>
</evidence>
<dbReference type="InParanoid" id="A0A669ETM4"/>
<dbReference type="InterPro" id="IPR003656">
    <property type="entry name" value="Znf_BED"/>
</dbReference>
<reference evidence="12" key="1">
    <citation type="submission" date="2012-01" db="EMBL/GenBank/DDBJ databases">
        <title>The Genome Sequence of Oreochromis niloticus (Nile Tilapia).</title>
        <authorList>
            <consortium name="Broad Institute Genome Assembly Team"/>
            <consortium name="Broad Institute Sequencing Platform"/>
            <person name="Di Palma F."/>
            <person name="Johnson J."/>
            <person name="Lander E.S."/>
            <person name="Lindblad-Toh K."/>
        </authorList>
    </citation>
    <scope>NUCLEOTIDE SEQUENCE [LARGE SCALE GENOMIC DNA]</scope>
</reference>
<organism evidence="11 12">
    <name type="scientific">Oreochromis niloticus</name>
    <name type="common">Nile tilapia</name>
    <name type="synonym">Tilapia nilotica</name>
    <dbReference type="NCBI Taxonomy" id="8128"/>
    <lineage>
        <taxon>Eukaryota</taxon>
        <taxon>Metazoa</taxon>
        <taxon>Chordata</taxon>
        <taxon>Craniata</taxon>
        <taxon>Vertebrata</taxon>
        <taxon>Euteleostomi</taxon>
        <taxon>Actinopterygii</taxon>
        <taxon>Neopterygii</taxon>
        <taxon>Teleostei</taxon>
        <taxon>Neoteleostei</taxon>
        <taxon>Acanthomorphata</taxon>
        <taxon>Ovalentaria</taxon>
        <taxon>Cichlomorphae</taxon>
        <taxon>Cichliformes</taxon>
        <taxon>Cichlidae</taxon>
        <taxon>African cichlids</taxon>
        <taxon>Pseudocrenilabrinae</taxon>
        <taxon>Oreochromini</taxon>
        <taxon>Oreochromis</taxon>
    </lineage>
</organism>
<sequence>MIRGKMDSRRRSDIWMHFEMKSATHAQCNICKAVLSFRGGSTSNMRRHLSSKHPTVMLQQQHSQNPATTIGQPSAVTSPVYSSSTSTNFQPFSIVDDRGFREFTKALDPSYVLPSRSTVSRQLMPDLFQKIRADVQEKIKTAPAVCLTTDCWTSSTSTSYMSVTCHYVTEFKLQSNLLDCFELTDNHTSENLARELERIATEWTIMEKIVACVSDSAANVKKAVGEILHWNHLNCFAHILNLIVRKGIQQSQIQEIIRKVKAIIEYTRRSTVASAKLRETQQQMGQPQLRLKQDVPTRWNSTYYMLKRIAEVKDPLISTLALVNPQLQTLSLEEWEMVKETCEVLQPFEEVTVELSAERYVKIVMELYPSIYQPIRNMVDILMAEIVKRLGGIEQVSLLADATLLDPRFKKHAFLHDRHAEDAVTRVVGAASRSLRPLPLATSSTEEGEGVPQANPSTETVPVIWADFEERVASLRPGVQNPFTEAMLEIKGFLSEPLLPGTSDPLEWWKSRATVFKKTCDVMKTRLCIVATSVPSERIFSKAGQIITDRRNRLSPGKVRELIFLNNQLFWDFFT</sequence>
<keyword evidence="5" id="KW-0805">Transcription regulation</keyword>